<keyword evidence="10" id="KW-0067">ATP-binding</keyword>
<protein>
    <recommendedName>
        <fullName evidence="4">histidine kinase</fullName>
        <ecNumber evidence="4">2.7.13.3</ecNumber>
    </recommendedName>
</protein>
<evidence type="ECO:0000256" key="11">
    <source>
        <dbReference type="ARBA" id="ARBA00022989"/>
    </source>
</evidence>
<keyword evidence="11 15" id="KW-1133">Transmembrane helix</keyword>
<dbReference type="SMART" id="SM00065">
    <property type="entry name" value="GAF"/>
    <property type="match status" value="2"/>
</dbReference>
<keyword evidence="9" id="KW-0418">Kinase</keyword>
<evidence type="ECO:0000256" key="15">
    <source>
        <dbReference type="SAM" id="Phobius"/>
    </source>
</evidence>
<gene>
    <name evidence="17" type="ORF">MMF94_13550</name>
</gene>
<dbReference type="EC" id="2.7.13.3" evidence="4"/>
<dbReference type="PROSITE" id="PS50046">
    <property type="entry name" value="PHYTOCHROME_2"/>
    <property type="match status" value="1"/>
</dbReference>
<dbReference type="Gene3D" id="1.20.5.1930">
    <property type="match status" value="1"/>
</dbReference>
<dbReference type="Pfam" id="PF07730">
    <property type="entry name" value="HisKA_3"/>
    <property type="match status" value="1"/>
</dbReference>
<dbReference type="InterPro" id="IPR025201">
    <property type="entry name" value="KdpD_TM"/>
</dbReference>
<organism evidence="17 18">
    <name type="scientific">Pseudonocardia alaniniphila</name>
    <dbReference type="NCBI Taxonomy" id="75291"/>
    <lineage>
        <taxon>Bacteria</taxon>
        <taxon>Bacillati</taxon>
        <taxon>Actinomycetota</taxon>
        <taxon>Actinomycetes</taxon>
        <taxon>Pseudonocardiales</taxon>
        <taxon>Pseudonocardiaceae</taxon>
        <taxon>Pseudonocardia</taxon>
    </lineage>
</organism>
<dbReference type="PANTHER" id="PTHR24421:SF10">
    <property type="entry name" value="NITRATE_NITRITE SENSOR PROTEIN NARQ"/>
    <property type="match status" value="1"/>
</dbReference>
<evidence type="ECO:0000256" key="12">
    <source>
        <dbReference type="ARBA" id="ARBA00023012"/>
    </source>
</evidence>
<evidence type="ECO:0000256" key="5">
    <source>
        <dbReference type="ARBA" id="ARBA00022553"/>
    </source>
</evidence>
<dbReference type="Gene3D" id="3.30.450.40">
    <property type="match status" value="2"/>
</dbReference>
<evidence type="ECO:0000313" key="17">
    <source>
        <dbReference type="EMBL" id="MCH6166708.1"/>
    </source>
</evidence>
<feature type="transmembrane region" description="Helical" evidence="15">
    <location>
        <begin position="41"/>
        <end position="58"/>
    </location>
</feature>
<feature type="domain" description="Phytochrome chromophore attachment site" evidence="16">
    <location>
        <begin position="315"/>
        <end position="441"/>
    </location>
</feature>
<accession>A0ABS9TE84</accession>
<reference evidence="17 18" key="1">
    <citation type="submission" date="2022-03" db="EMBL/GenBank/DDBJ databases">
        <title>Pseudonocardia alaer sp. nov., a novel actinomycete isolated from reed forest soil.</title>
        <authorList>
            <person name="Wang L."/>
        </authorList>
    </citation>
    <scope>NUCLEOTIDE SEQUENCE [LARGE SCALE GENOMIC DNA]</scope>
    <source>
        <strain evidence="17 18">Y-16303</strain>
    </source>
</reference>
<dbReference type="PANTHER" id="PTHR24421">
    <property type="entry name" value="NITRATE/NITRITE SENSOR PROTEIN NARX-RELATED"/>
    <property type="match status" value="1"/>
</dbReference>
<evidence type="ECO:0000313" key="18">
    <source>
        <dbReference type="Proteomes" id="UP001299970"/>
    </source>
</evidence>
<dbReference type="EMBL" id="JAKXMK010000010">
    <property type="protein sequence ID" value="MCH6166708.1"/>
    <property type="molecule type" value="Genomic_DNA"/>
</dbReference>
<dbReference type="Pfam" id="PF02518">
    <property type="entry name" value="HATPase_c"/>
    <property type="match status" value="1"/>
</dbReference>
<evidence type="ECO:0000256" key="1">
    <source>
        <dbReference type="ARBA" id="ARBA00000085"/>
    </source>
</evidence>
<keyword evidence="7 15" id="KW-0812">Transmembrane</keyword>
<dbReference type="InterPro" id="IPR038318">
    <property type="entry name" value="KdpD_sf"/>
</dbReference>
<evidence type="ECO:0000256" key="14">
    <source>
        <dbReference type="SAM" id="MobiDB-lite"/>
    </source>
</evidence>
<dbReference type="InterPro" id="IPR003018">
    <property type="entry name" value="GAF"/>
</dbReference>
<dbReference type="InterPro" id="IPR050482">
    <property type="entry name" value="Sensor_HK_TwoCompSys"/>
</dbReference>
<sequence length="677" mass="70397">MAPWERARWLPLGAEIVLAFMTGAGTFVLGAVVLASIDSDVVAALLGAVCLVALTAIARFTSVAYAVPVGMAGMLAFDWFYLPPTHPLEFPDTANLVDLIVYLVVAVLLGEIAAHAARRARAAERAHADIADEQAALRRVATLVAKGAPADELFAAVAAEAGNLLDVHGIRIARYEDATELVHVAEWSKPGCAPAPYDRAKLEGTSVSGQVLSTGRAARIDNYEDIAVRAPFARGLDLKSVVGAPVVVEGRRWGVLIAWSVSGPLPADTEGRLTGFSELVGTAIANAQARVELRNFAEEQAALRRVATLVAGGADPAETFGFVAAEVGQLFGADLAVVFRYEPDRTGTVVGLWNGPGVEFPCTTRLGVTGVGPAATVLETGRPMRTERFEGPDGSIAGCFAHLGARSGAGAPITVEGRLWGVMIAASHAEPLPSGAELRLAAFTELVATALADADAQAALTTSRARIVTAADTARRRIERDLHDGAQQRLVALALHLRGAVQQAVPPGADHLTAELDRVVAELGEVLDDLRELARGLHPAALAEGGLRPALKMLARRSAVPVSLDVRVDGRLLEPIELAAYYAVSEALTNTAKHADASGVDVRMETDNGVLHLSVRDDGRGGARAGGGSGLIGIKDRVEALGGRLSLHSPPGAGTTLQVSLPLGTPNGAGSSPQPTE</sequence>
<evidence type="ECO:0000256" key="10">
    <source>
        <dbReference type="ARBA" id="ARBA00022840"/>
    </source>
</evidence>
<dbReference type="SMART" id="SM00387">
    <property type="entry name" value="HATPase_c"/>
    <property type="match status" value="1"/>
</dbReference>
<feature type="region of interest" description="Disordered" evidence="14">
    <location>
        <begin position="645"/>
        <end position="677"/>
    </location>
</feature>
<evidence type="ECO:0000256" key="4">
    <source>
        <dbReference type="ARBA" id="ARBA00012438"/>
    </source>
</evidence>
<dbReference type="Pfam" id="PF13493">
    <property type="entry name" value="DUF4118"/>
    <property type="match status" value="1"/>
</dbReference>
<evidence type="ECO:0000256" key="8">
    <source>
        <dbReference type="ARBA" id="ARBA00022741"/>
    </source>
</evidence>
<keyword evidence="6" id="KW-0808">Transferase</keyword>
<keyword evidence="12" id="KW-0902">Two-component regulatory system</keyword>
<evidence type="ECO:0000256" key="6">
    <source>
        <dbReference type="ARBA" id="ARBA00022679"/>
    </source>
</evidence>
<comment type="caution">
    <text evidence="17">The sequence shown here is derived from an EMBL/GenBank/DDBJ whole genome shotgun (WGS) entry which is preliminary data.</text>
</comment>
<dbReference type="InterPro" id="IPR011712">
    <property type="entry name" value="Sig_transdc_His_kin_sub3_dim/P"/>
</dbReference>
<dbReference type="Pfam" id="PF01590">
    <property type="entry name" value="GAF"/>
    <property type="match status" value="2"/>
</dbReference>
<name>A0ABS9TE84_9PSEU</name>
<dbReference type="InterPro" id="IPR016132">
    <property type="entry name" value="Phyto_chromo_attachment"/>
</dbReference>
<dbReference type="Gene3D" id="1.20.120.620">
    <property type="entry name" value="Backbone structure of the membrane domain of e. Coli histidine kinase receptor kdpd"/>
    <property type="match status" value="1"/>
</dbReference>
<dbReference type="InterPro" id="IPR029016">
    <property type="entry name" value="GAF-like_dom_sf"/>
</dbReference>
<comment type="subcellular location">
    <subcellularLocation>
        <location evidence="2">Membrane</location>
        <topology evidence="2">Multi-pass membrane protein</topology>
    </subcellularLocation>
</comment>
<dbReference type="InterPro" id="IPR036890">
    <property type="entry name" value="HATPase_C_sf"/>
</dbReference>
<evidence type="ECO:0000256" key="2">
    <source>
        <dbReference type="ARBA" id="ARBA00004141"/>
    </source>
</evidence>
<comment type="similarity">
    <text evidence="3">In the N-terminal section; belongs to the phytochrome family.</text>
</comment>
<keyword evidence="5" id="KW-0597">Phosphoprotein</keyword>
<dbReference type="RefSeq" id="WP_241036728.1">
    <property type="nucleotide sequence ID" value="NZ_BAAAJF010000039.1"/>
</dbReference>
<dbReference type="CDD" id="cd16917">
    <property type="entry name" value="HATPase_UhpB-NarQ-NarX-like"/>
    <property type="match status" value="1"/>
</dbReference>
<keyword evidence="8" id="KW-0547">Nucleotide-binding</keyword>
<evidence type="ECO:0000259" key="16">
    <source>
        <dbReference type="PROSITE" id="PS50046"/>
    </source>
</evidence>
<feature type="transmembrane region" description="Helical" evidence="15">
    <location>
        <begin position="12"/>
        <end position="35"/>
    </location>
</feature>
<dbReference type="SUPFAM" id="SSF55874">
    <property type="entry name" value="ATPase domain of HSP90 chaperone/DNA topoisomerase II/histidine kinase"/>
    <property type="match status" value="1"/>
</dbReference>
<evidence type="ECO:0000256" key="9">
    <source>
        <dbReference type="ARBA" id="ARBA00022777"/>
    </source>
</evidence>
<dbReference type="SUPFAM" id="SSF55781">
    <property type="entry name" value="GAF domain-like"/>
    <property type="match status" value="2"/>
</dbReference>
<proteinExistence type="inferred from homology"/>
<evidence type="ECO:0000256" key="3">
    <source>
        <dbReference type="ARBA" id="ARBA00006402"/>
    </source>
</evidence>
<dbReference type="Gene3D" id="3.30.565.10">
    <property type="entry name" value="Histidine kinase-like ATPase, C-terminal domain"/>
    <property type="match status" value="1"/>
</dbReference>
<feature type="compositionally biased region" description="Polar residues" evidence="14">
    <location>
        <begin position="668"/>
        <end position="677"/>
    </location>
</feature>
<comment type="catalytic activity">
    <reaction evidence="1">
        <text>ATP + protein L-histidine = ADP + protein N-phospho-L-histidine.</text>
        <dbReference type="EC" id="2.7.13.3"/>
    </reaction>
</comment>
<keyword evidence="13 15" id="KW-0472">Membrane</keyword>
<evidence type="ECO:0000256" key="13">
    <source>
        <dbReference type="ARBA" id="ARBA00023136"/>
    </source>
</evidence>
<dbReference type="Proteomes" id="UP001299970">
    <property type="component" value="Unassembled WGS sequence"/>
</dbReference>
<keyword evidence="18" id="KW-1185">Reference proteome</keyword>
<evidence type="ECO:0000256" key="7">
    <source>
        <dbReference type="ARBA" id="ARBA00022692"/>
    </source>
</evidence>
<dbReference type="InterPro" id="IPR003594">
    <property type="entry name" value="HATPase_dom"/>
</dbReference>